<dbReference type="AlphaFoldDB" id="A0AAW4FSH0"/>
<accession>A0AAW4FSH0</accession>
<sequence length="301" mass="33389">MSSNRPFLRSLIKIATRLALGRSRAHVQDWFPGLKLQRASETQDGSIWYQGELVGNLLSTSRTLRFAPRSVLIIGSGPSIEQNDLTRIDGSSCILLNGALTLVPSVIAQPLAVAIEDERFVWRHFDLIQRIPVDSLCLASVSTIRAICELDRTWFKDRAIALIDNVRKPYAKKRRSVPELRALSYVRLSEDGATGFSENPTSGVFQAGSVVISAMQFAIRWKPREIGLLGIDLGNADMSRFYETTEKAYSGIRKAQPRIIDHLNMARNVAAENGIEIANHSSVSPLVDCGFGYDEKFSRPG</sequence>
<dbReference type="EMBL" id="WXFA01000024">
    <property type="protein sequence ID" value="MBM3094314.1"/>
    <property type="molecule type" value="Genomic_DNA"/>
</dbReference>
<evidence type="ECO:0000313" key="2">
    <source>
        <dbReference type="Proteomes" id="UP000744980"/>
    </source>
</evidence>
<organism evidence="1 2">
    <name type="scientific">Ensifer canadensis</name>
    <dbReference type="NCBI Taxonomy" id="555315"/>
    <lineage>
        <taxon>Bacteria</taxon>
        <taxon>Pseudomonadati</taxon>
        <taxon>Pseudomonadota</taxon>
        <taxon>Alphaproteobacteria</taxon>
        <taxon>Hyphomicrobiales</taxon>
        <taxon>Rhizobiaceae</taxon>
        <taxon>Sinorhizobium/Ensifer group</taxon>
        <taxon>Ensifer</taxon>
    </lineage>
</organism>
<comment type="caution">
    <text evidence="1">The sequence shown here is derived from an EMBL/GenBank/DDBJ whole genome shotgun (WGS) entry which is preliminary data.</text>
</comment>
<dbReference type="Proteomes" id="UP000744980">
    <property type="component" value="Unassembled WGS sequence"/>
</dbReference>
<keyword evidence="1" id="KW-0808">Transferase</keyword>
<evidence type="ECO:0000313" key="1">
    <source>
        <dbReference type="EMBL" id="MBM3094314.1"/>
    </source>
</evidence>
<proteinExistence type="predicted"/>
<reference evidence="1 2" key="1">
    <citation type="submission" date="2020-01" db="EMBL/GenBank/DDBJ databases">
        <title>Draft genome assembly of Ensifer adhaerens T173.</title>
        <authorList>
            <person name="Craig J.E."/>
            <person name="Stinchcombe J.R."/>
        </authorList>
    </citation>
    <scope>NUCLEOTIDE SEQUENCE [LARGE SCALE GENOMIC DNA]</scope>
    <source>
        <strain evidence="1 2">T173</strain>
    </source>
</reference>
<dbReference type="RefSeq" id="WP_203529096.1">
    <property type="nucleotide sequence ID" value="NZ_CP083374.1"/>
</dbReference>
<name>A0AAW4FSH0_9HYPH</name>
<keyword evidence="2" id="KW-1185">Reference proteome</keyword>
<dbReference type="GO" id="GO:0016740">
    <property type="term" value="F:transferase activity"/>
    <property type="evidence" value="ECO:0007669"/>
    <property type="project" value="UniProtKB-KW"/>
</dbReference>
<protein>
    <submittedName>
        <fullName evidence="1">Glycosyl transferase</fullName>
    </submittedName>
</protein>
<gene>
    <name evidence="1" type="ORF">GFB56_26580</name>
</gene>